<dbReference type="Proteomes" id="UP000278398">
    <property type="component" value="Unassembled WGS sequence"/>
</dbReference>
<name>A0A429Z036_9HYPH</name>
<keyword evidence="1" id="KW-0808">Transferase</keyword>
<dbReference type="Pfam" id="PF13692">
    <property type="entry name" value="Glyco_trans_1_4"/>
    <property type="match status" value="1"/>
</dbReference>
<gene>
    <name evidence="1" type="ORF">EJC49_07340</name>
</gene>
<accession>A0A429Z036</accession>
<sequence>MHLIFVTSLVPDGEPATGYEIANAAIIAALRRSGARVTVLGYTWPGKAPSDPHNTISLGEIDVRTEGAGALRKMRWLAGAVLSGLTFASAKLRAAGEADIRAALKRAEPFDAYVINAAQFAGAFEHLFADRPSLFVAHNVEHRSAEENAEAVRDLVQRTLFRREARLVRAVEQRLCDRAAFVYTLAEEDRAALGVAEDHRSAALPLVTRSEAPEPCVPRTIVCDAALIGTWTWQPNRIGLEWFLRDVTPWLPRNFRTRVAGSIPADLPCPPGVEFVGRVANAVDFVRGGAVVPLIARAGTGVQLKTIEAFEQGLPCVATSRSLRGIAHLPANCRIADDPAAFATELAAMAADRIEDVDGRTFHAAQLQVLDASIALGLSAIGSRPTRQAVAA</sequence>
<dbReference type="OrthoDB" id="8432722at2"/>
<dbReference type="SUPFAM" id="SSF53756">
    <property type="entry name" value="UDP-Glycosyltransferase/glycogen phosphorylase"/>
    <property type="match status" value="1"/>
</dbReference>
<dbReference type="RefSeq" id="WP_126698815.1">
    <property type="nucleotide sequence ID" value="NZ_RWKW01000026.1"/>
</dbReference>
<evidence type="ECO:0000313" key="1">
    <source>
        <dbReference type="EMBL" id="RST87075.1"/>
    </source>
</evidence>
<comment type="caution">
    <text evidence="1">The sequence shown here is derived from an EMBL/GenBank/DDBJ whole genome shotgun (WGS) entry which is preliminary data.</text>
</comment>
<dbReference type="EMBL" id="RWKW01000026">
    <property type="protein sequence ID" value="RST87075.1"/>
    <property type="molecule type" value="Genomic_DNA"/>
</dbReference>
<evidence type="ECO:0000313" key="2">
    <source>
        <dbReference type="Proteomes" id="UP000278398"/>
    </source>
</evidence>
<dbReference type="AlphaFoldDB" id="A0A429Z036"/>
<dbReference type="GO" id="GO:0016740">
    <property type="term" value="F:transferase activity"/>
    <property type="evidence" value="ECO:0007669"/>
    <property type="project" value="UniProtKB-KW"/>
</dbReference>
<reference evidence="1 2" key="1">
    <citation type="submission" date="2018-12" db="EMBL/GenBank/DDBJ databases">
        <title>Mesorhizobium carbonis sp. nov., isolated from coal mine water.</title>
        <authorList>
            <person name="Xin W."/>
            <person name="Xu Z."/>
            <person name="Xiang F."/>
            <person name="Zhang J."/>
            <person name="Xi L."/>
            <person name="Liu J."/>
        </authorList>
    </citation>
    <scope>NUCLEOTIDE SEQUENCE [LARGE SCALE GENOMIC DNA]</scope>
    <source>
        <strain evidence="1 2">B2.3</strain>
    </source>
</reference>
<proteinExistence type="predicted"/>
<keyword evidence="2" id="KW-1185">Reference proteome</keyword>
<protein>
    <submittedName>
        <fullName evidence="1">Glycosyltransferase</fullName>
    </submittedName>
</protein>
<organism evidence="1 2">
    <name type="scientific">Aquibium carbonis</name>
    <dbReference type="NCBI Taxonomy" id="2495581"/>
    <lineage>
        <taxon>Bacteria</taxon>
        <taxon>Pseudomonadati</taxon>
        <taxon>Pseudomonadota</taxon>
        <taxon>Alphaproteobacteria</taxon>
        <taxon>Hyphomicrobiales</taxon>
        <taxon>Phyllobacteriaceae</taxon>
        <taxon>Aquibium</taxon>
    </lineage>
</organism>